<organism evidence="2 3">
    <name type="scientific">Rhodopirellula baltica WH47</name>
    <dbReference type="NCBI Taxonomy" id="991778"/>
    <lineage>
        <taxon>Bacteria</taxon>
        <taxon>Pseudomonadati</taxon>
        <taxon>Planctomycetota</taxon>
        <taxon>Planctomycetia</taxon>
        <taxon>Pirellulales</taxon>
        <taxon>Pirellulaceae</taxon>
        <taxon>Rhodopirellula</taxon>
    </lineage>
</organism>
<gene>
    <name evidence="2" type="ORF">RBWH47_03200</name>
</gene>
<evidence type="ECO:0000256" key="1">
    <source>
        <dbReference type="SAM" id="MobiDB-lite"/>
    </source>
</evidence>
<comment type="caution">
    <text evidence="2">The sequence shown here is derived from an EMBL/GenBank/DDBJ whole genome shotgun (WGS) entry which is preliminary data.</text>
</comment>
<dbReference type="AlphaFoldDB" id="F2AT92"/>
<protein>
    <submittedName>
        <fullName evidence="2">Uncharacterized protein</fullName>
    </submittedName>
</protein>
<feature type="region of interest" description="Disordered" evidence="1">
    <location>
        <begin position="1"/>
        <end position="21"/>
    </location>
</feature>
<proteinExistence type="predicted"/>
<sequence length="60" mass="6609">MRAAVASSTPQKRTNASRIRQQKATDLLSCAKGKWFGIMKDEGRTTEGFYDTALNEASDV</sequence>
<evidence type="ECO:0000313" key="2">
    <source>
        <dbReference type="EMBL" id="EGF27114.1"/>
    </source>
</evidence>
<name>F2AT92_RHOBT</name>
<accession>F2AT92</accession>
<dbReference type="PATRIC" id="fig|991778.3.peg.3117"/>
<reference evidence="2 3" key="1">
    <citation type="journal article" date="2013" name="Mar. Genomics">
        <title>Expression of sulfatases in Rhodopirellula baltica and the diversity of sulfatases in the genus Rhodopirellula.</title>
        <authorList>
            <person name="Wegner C.E."/>
            <person name="Richter-Heitmann T."/>
            <person name="Klindworth A."/>
            <person name="Klockow C."/>
            <person name="Richter M."/>
            <person name="Achstetter T."/>
            <person name="Glockner F.O."/>
            <person name="Harder J."/>
        </authorList>
    </citation>
    <scope>NUCLEOTIDE SEQUENCE [LARGE SCALE GENOMIC DNA]</scope>
    <source>
        <strain evidence="2 3">WH47</strain>
    </source>
</reference>
<evidence type="ECO:0000313" key="3">
    <source>
        <dbReference type="Proteomes" id="UP000006222"/>
    </source>
</evidence>
<dbReference type="EMBL" id="AFAR01000161">
    <property type="protein sequence ID" value="EGF27114.1"/>
    <property type="molecule type" value="Genomic_DNA"/>
</dbReference>
<dbReference type="Proteomes" id="UP000006222">
    <property type="component" value="Unassembled WGS sequence"/>
</dbReference>